<feature type="transmembrane region" description="Helical" evidence="9">
    <location>
        <begin position="39"/>
        <end position="64"/>
    </location>
</feature>
<keyword evidence="5 9" id="KW-0653">Protein transport</keyword>
<dbReference type="HAMAP" id="MF_00422">
    <property type="entry name" value="SecE"/>
    <property type="match status" value="1"/>
</dbReference>
<dbReference type="InterPro" id="IPR005807">
    <property type="entry name" value="SecE_bac"/>
</dbReference>
<dbReference type="GO" id="GO:0006605">
    <property type="term" value="P:protein targeting"/>
    <property type="evidence" value="ECO:0007669"/>
    <property type="project" value="UniProtKB-UniRule"/>
</dbReference>
<evidence type="ECO:0000256" key="4">
    <source>
        <dbReference type="ARBA" id="ARBA00022692"/>
    </source>
</evidence>
<keyword evidence="3 9" id="KW-1003">Cell membrane</keyword>
<evidence type="ECO:0000256" key="2">
    <source>
        <dbReference type="ARBA" id="ARBA00022448"/>
    </source>
</evidence>
<dbReference type="InterPro" id="IPR038379">
    <property type="entry name" value="SecE_sf"/>
</dbReference>
<comment type="subcellular location">
    <subcellularLocation>
        <location evidence="9">Cell membrane</location>
        <topology evidence="9">Single-pass membrane protein</topology>
    </subcellularLocation>
    <subcellularLocation>
        <location evidence="1">Membrane</location>
    </subcellularLocation>
</comment>
<reference evidence="11" key="1">
    <citation type="submission" date="2019-11" db="EMBL/GenBank/DDBJ databases">
        <authorList>
            <person name="Feng L."/>
        </authorList>
    </citation>
    <scope>NUCLEOTIDE SEQUENCE</scope>
    <source>
        <strain evidence="11">VrattiLFYP33</strain>
    </source>
</reference>
<dbReference type="GO" id="GO:0065002">
    <property type="term" value="P:intracellular protein transmembrane transport"/>
    <property type="evidence" value="ECO:0007669"/>
    <property type="project" value="UniProtKB-UniRule"/>
</dbReference>
<evidence type="ECO:0000256" key="6">
    <source>
        <dbReference type="ARBA" id="ARBA00022989"/>
    </source>
</evidence>
<dbReference type="Gene3D" id="1.20.5.1030">
    <property type="entry name" value="Preprotein translocase secy subunit"/>
    <property type="match status" value="1"/>
</dbReference>
<evidence type="ECO:0000256" key="10">
    <source>
        <dbReference type="SAM" id="MobiDB-lite"/>
    </source>
</evidence>
<dbReference type="GO" id="GO:0043952">
    <property type="term" value="P:protein transport by the Sec complex"/>
    <property type="evidence" value="ECO:0007669"/>
    <property type="project" value="UniProtKB-UniRule"/>
</dbReference>
<dbReference type="PANTHER" id="PTHR33910">
    <property type="entry name" value="PROTEIN TRANSLOCASE SUBUNIT SECE"/>
    <property type="match status" value="1"/>
</dbReference>
<keyword evidence="4 9" id="KW-0812">Transmembrane</keyword>
<dbReference type="RefSeq" id="WP_021840600.1">
    <property type="nucleotide sequence ID" value="NZ_CACRUX010000080.1"/>
</dbReference>
<gene>
    <name evidence="9" type="primary">secE</name>
    <name evidence="11" type="ORF">VRLFYP33_01991</name>
</gene>
<keyword evidence="6 9" id="KW-1133">Transmembrane helix</keyword>
<organism evidence="11">
    <name type="scientific">Veillonella ratti</name>
    <dbReference type="NCBI Taxonomy" id="103892"/>
    <lineage>
        <taxon>Bacteria</taxon>
        <taxon>Bacillati</taxon>
        <taxon>Bacillota</taxon>
        <taxon>Negativicutes</taxon>
        <taxon>Veillonellales</taxon>
        <taxon>Veillonellaceae</taxon>
        <taxon>Veillonella</taxon>
    </lineage>
</organism>
<keyword evidence="7 9" id="KW-0811">Translocation</keyword>
<comment type="subunit">
    <text evidence="9">Component of the Sec protein translocase complex. Heterotrimer consisting of SecY, SecE and SecG subunits. The heterotrimers can form oligomers, although 1 heterotrimer is thought to be able to translocate proteins. Interacts with the ribosome. Interacts with SecDF, and other proteins may be involved. Interacts with SecA.</text>
</comment>
<feature type="compositionally biased region" description="Polar residues" evidence="10">
    <location>
        <begin position="1"/>
        <end position="11"/>
    </location>
</feature>
<evidence type="ECO:0000256" key="8">
    <source>
        <dbReference type="ARBA" id="ARBA00023136"/>
    </source>
</evidence>
<evidence type="ECO:0000256" key="9">
    <source>
        <dbReference type="HAMAP-Rule" id="MF_00422"/>
    </source>
</evidence>
<dbReference type="AlphaFoldDB" id="A0A6N3EJ78"/>
<dbReference type="GO" id="GO:0009306">
    <property type="term" value="P:protein secretion"/>
    <property type="evidence" value="ECO:0007669"/>
    <property type="project" value="UniProtKB-UniRule"/>
</dbReference>
<keyword evidence="8 9" id="KW-0472">Membrane</keyword>
<accession>A0A6N3EJ78</accession>
<sequence length="76" mass="8470">MMAGSNSTAPQQRRGGVGRMAREMKAELKKVVWPTRKELINYTIVVFVTVVFISALIGIVDAIFSELFQLLMRVVG</sequence>
<feature type="region of interest" description="Disordered" evidence="10">
    <location>
        <begin position="1"/>
        <end position="20"/>
    </location>
</feature>
<dbReference type="PANTHER" id="PTHR33910:SF1">
    <property type="entry name" value="PROTEIN TRANSLOCASE SUBUNIT SECE"/>
    <property type="match status" value="1"/>
</dbReference>
<dbReference type="Pfam" id="PF00584">
    <property type="entry name" value="SecE"/>
    <property type="match status" value="1"/>
</dbReference>
<evidence type="ECO:0000256" key="1">
    <source>
        <dbReference type="ARBA" id="ARBA00004370"/>
    </source>
</evidence>
<evidence type="ECO:0000256" key="3">
    <source>
        <dbReference type="ARBA" id="ARBA00022475"/>
    </source>
</evidence>
<name>A0A6N3EJ78_9FIRM</name>
<evidence type="ECO:0000313" key="11">
    <source>
        <dbReference type="EMBL" id="VYU41716.1"/>
    </source>
</evidence>
<dbReference type="GO" id="GO:0008320">
    <property type="term" value="F:protein transmembrane transporter activity"/>
    <property type="evidence" value="ECO:0007669"/>
    <property type="project" value="UniProtKB-UniRule"/>
</dbReference>
<comment type="function">
    <text evidence="9">Essential subunit of the Sec protein translocation channel SecYEG. Clamps together the 2 halves of SecY. May contact the channel plug during translocation.</text>
</comment>
<dbReference type="NCBIfam" id="TIGR00964">
    <property type="entry name" value="secE_bact"/>
    <property type="match status" value="1"/>
</dbReference>
<keyword evidence="2 9" id="KW-0813">Transport</keyword>
<proteinExistence type="inferred from homology"/>
<evidence type="ECO:0000256" key="5">
    <source>
        <dbReference type="ARBA" id="ARBA00022927"/>
    </source>
</evidence>
<protein>
    <recommendedName>
        <fullName evidence="9">Protein translocase subunit SecE</fullName>
    </recommendedName>
</protein>
<dbReference type="GO" id="GO:0005886">
    <property type="term" value="C:plasma membrane"/>
    <property type="evidence" value="ECO:0007669"/>
    <property type="project" value="UniProtKB-SubCell"/>
</dbReference>
<comment type="similarity">
    <text evidence="9">Belongs to the SecE/SEC61-gamma family.</text>
</comment>
<evidence type="ECO:0000256" key="7">
    <source>
        <dbReference type="ARBA" id="ARBA00023010"/>
    </source>
</evidence>
<dbReference type="InterPro" id="IPR001901">
    <property type="entry name" value="Translocase_SecE/Sec61-g"/>
</dbReference>
<dbReference type="EMBL" id="CACRUX010000080">
    <property type="protein sequence ID" value="VYU41716.1"/>
    <property type="molecule type" value="Genomic_DNA"/>
</dbReference>